<keyword evidence="1" id="KW-0732">Signal</keyword>
<dbReference type="EMBL" id="FNVU01000022">
    <property type="protein sequence ID" value="SEG90685.1"/>
    <property type="molecule type" value="Genomic_DNA"/>
</dbReference>
<feature type="chain" id="PRO_5009296435" description="Secreted protein" evidence="1">
    <location>
        <begin position="28"/>
        <end position="130"/>
    </location>
</feature>
<dbReference type="OrthoDB" id="3691306at2"/>
<keyword evidence="3" id="KW-1185">Reference proteome</keyword>
<organism evidence="2 3">
    <name type="scientific">Actinacidiphila yanglinensis</name>
    <dbReference type="NCBI Taxonomy" id="310779"/>
    <lineage>
        <taxon>Bacteria</taxon>
        <taxon>Bacillati</taxon>
        <taxon>Actinomycetota</taxon>
        <taxon>Actinomycetes</taxon>
        <taxon>Kitasatosporales</taxon>
        <taxon>Streptomycetaceae</taxon>
        <taxon>Actinacidiphila</taxon>
    </lineage>
</organism>
<dbReference type="RefSeq" id="WP_103889974.1">
    <property type="nucleotide sequence ID" value="NZ_FNVU01000022.1"/>
</dbReference>
<evidence type="ECO:0000313" key="2">
    <source>
        <dbReference type="EMBL" id="SEG90685.1"/>
    </source>
</evidence>
<protein>
    <recommendedName>
        <fullName evidence="4">Secreted protein</fullName>
    </recommendedName>
</protein>
<dbReference type="Proteomes" id="UP000236754">
    <property type="component" value="Unassembled WGS sequence"/>
</dbReference>
<evidence type="ECO:0000313" key="3">
    <source>
        <dbReference type="Proteomes" id="UP000236754"/>
    </source>
</evidence>
<gene>
    <name evidence="2" type="ORF">SAMN05216223_12256</name>
</gene>
<evidence type="ECO:0008006" key="4">
    <source>
        <dbReference type="Google" id="ProtNLM"/>
    </source>
</evidence>
<accession>A0A1H6E183</accession>
<sequence>MRKRVGAAVIAVLSVGGLLLGTGSAQAAGKDIPTTWVIGPYGYEGHAYFNTVGDDLWVCDDYDGDSYGVSAYLYDDTTGTRLESVYDGVPETQCVSSNKNLDEGIRVYIRVCLQREKVDEVCADSTLGTT</sequence>
<reference evidence="2 3" key="1">
    <citation type="submission" date="2016-10" db="EMBL/GenBank/DDBJ databases">
        <authorList>
            <person name="de Groot N.N."/>
        </authorList>
    </citation>
    <scope>NUCLEOTIDE SEQUENCE [LARGE SCALE GENOMIC DNA]</scope>
    <source>
        <strain evidence="2 3">CGMCC 4.2023</strain>
    </source>
</reference>
<evidence type="ECO:0000256" key="1">
    <source>
        <dbReference type="SAM" id="SignalP"/>
    </source>
</evidence>
<dbReference type="AlphaFoldDB" id="A0A1H6E183"/>
<feature type="signal peptide" evidence="1">
    <location>
        <begin position="1"/>
        <end position="27"/>
    </location>
</feature>
<name>A0A1H6E183_9ACTN</name>
<proteinExistence type="predicted"/>